<name>A0A2G2VQY0_CAPBA</name>
<evidence type="ECO:0000256" key="2">
    <source>
        <dbReference type="ARBA" id="ARBA00022670"/>
    </source>
</evidence>
<dbReference type="Pfam" id="PF02902">
    <property type="entry name" value="Peptidase_C48"/>
    <property type="match status" value="1"/>
</dbReference>
<evidence type="ECO:0000259" key="5">
    <source>
        <dbReference type="PROSITE" id="PS50600"/>
    </source>
</evidence>
<feature type="region of interest" description="Disordered" evidence="4">
    <location>
        <begin position="249"/>
        <end position="269"/>
    </location>
</feature>
<keyword evidence="3" id="KW-0378">Hydrolase</keyword>
<proteinExistence type="inferred from homology"/>
<dbReference type="InterPro" id="IPR003653">
    <property type="entry name" value="Peptidase_C48_C"/>
</dbReference>
<reference evidence="6 7" key="1">
    <citation type="journal article" date="2017" name="Genome Biol.">
        <title>New reference genome sequences of hot pepper reveal the massive evolution of plant disease-resistance genes by retroduplication.</title>
        <authorList>
            <person name="Kim S."/>
            <person name="Park J."/>
            <person name="Yeom S.I."/>
            <person name="Kim Y.M."/>
            <person name="Seo E."/>
            <person name="Kim K.T."/>
            <person name="Kim M.S."/>
            <person name="Lee J.M."/>
            <person name="Cheong K."/>
            <person name="Shin H.S."/>
            <person name="Kim S.B."/>
            <person name="Han K."/>
            <person name="Lee J."/>
            <person name="Park M."/>
            <person name="Lee H.A."/>
            <person name="Lee H.Y."/>
            <person name="Lee Y."/>
            <person name="Oh S."/>
            <person name="Lee J.H."/>
            <person name="Choi E."/>
            <person name="Choi E."/>
            <person name="Lee S.E."/>
            <person name="Jeon J."/>
            <person name="Kim H."/>
            <person name="Choi G."/>
            <person name="Song H."/>
            <person name="Lee J."/>
            <person name="Lee S.C."/>
            <person name="Kwon J.K."/>
            <person name="Lee H.Y."/>
            <person name="Koo N."/>
            <person name="Hong Y."/>
            <person name="Kim R.W."/>
            <person name="Kang W.H."/>
            <person name="Huh J.H."/>
            <person name="Kang B.C."/>
            <person name="Yang T.J."/>
            <person name="Lee Y.H."/>
            <person name="Bennetzen J.L."/>
            <person name="Choi D."/>
        </authorList>
    </citation>
    <scope>NUCLEOTIDE SEQUENCE [LARGE SCALE GENOMIC DNA]</scope>
    <source>
        <strain evidence="7">cv. PBC81</strain>
    </source>
</reference>
<evidence type="ECO:0000313" key="7">
    <source>
        <dbReference type="Proteomes" id="UP000224567"/>
    </source>
</evidence>
<feature type="region of interest" description="Disordered" evidence="4">
    <location>
        <begin position="90"/>
        <end position="112"/>
    </location>
</feature>
<dbReference type="PROSITE" id="PS50600">
    <property type="entry name" value="ULP_PROTEASE"/>
    <property type="match status" value="1"/>
</dbReference>
<reference evidence="7" key="2">
    <citation type="journal article" date="2017" name="J. Anim. Genet.">
        <title>Multiple reference genome sequences of hot pepper reveal the massive evolution of plant disease resistance genes by retroduplication.</title>
        <authorList>
            <person name="Kim S."/>
            <person name="Park J."/>
            <person name="Yeom S.-I."/>
            <person name="Kim Y.-M."/>
            <person name="Seo E."/>
            <person name="Kim K.-T."/>
            <person name="Kim M.-S."/>
            <person name="Lee J.M."/>
            <person name="Cheong K."/>
            <person name="Shin H.-S."/>
            <person name="Kim S.-B."/>
            <person name="Han K."/>
            <person name="Lee J."/>
            <person name="Park M."/>
            <person name="Lee H.-A."/>
            <person name="Lee H.-Y."/>
            <person name="Lee Y."/>
            <person name="Oh S."/>
            <person name="Lee J.H."/>
            <person name="Choi E."/>
            <person name="Choi E."/>
            <person name="Lee S.E."/>
            <person name="Jeon J."/>
            <person name="Kim H."/>
            <person name="Choi G."/>
            <person name="Song H."/>
            <person name="Lee J."/>
            <person name="Lee S.-C."/>
            <person name="Kwon J.-K."/>
            <person name="Lee H.-Y."/>
            <person name="Koo N."/>
            <person name="Hong Y."/>
            <person name="Kim R.W."/>
            <person name="Kang W.-H."/>
            <person name="Huh J.H."/>
            <person name="Kang B.-C."/>
            <person name="Yang T.-J."/>
            <person name="Lee Y.-H."/>
            <person name="Bennetzen J.L."/>
            <person name="Choi D."/>
        </authorList>
    </citation>
    <scope>NUCLEOTIDE SEQUENCE [LARGE SCALE GENOMIC DNA]</scope>
    <source>
        <strain evidence="7">cv. PBC81</strain>
    </source>
</reference>
<dbReference type="PANTHER" id="PTHR31470">
    <property type="entry name" value="CYSTEINE PROTEINASES SUPERFAMILY PROTEIN-RELATED-RELATED"/>
    <property type="match status" value="1"/>
</dbReference>
<feature type="compositionally biased region" description="Basic and acidic residues" evidence="4">
    <location>
        <begin position="257"/>
        <end position="269"/>
    </location>
</feature>
<dbReference type="Proteomes" id="UP000224567">
    <property type="component" value="Unassembled WGS sequence"/>
</dbReference>
<feature type="domain" description="Ubiquitin-like protease family profile" evidence="5">
    <location>
        <begin position="129"/>
        <end position="401"/>
    </location>
</feature>
<accession>A0A2G2VQY0</accession>
<dbReference type="SUPFAM" id="SSF54001">
    <property type="entry name" value="Cysteine proteinases"/>
    <property type="match status" value="1"/>
</dbReference>
<dbReference type="AlphaFoldDB" id="A0A2G2VQY0"/>
<feature type="region of interest" description="Disordered" evidence="4">
    <location>
        <begin position="433"/>
        <end position="463"/>
    </location>
</feature>
<keyword evidence="7" id="KW-1185">Reference proteome</keyword>
<keyword evidence="2" id="KW-0645">Protease</keyword>
<evidence type="ECO:0000256" key="3">
    <source>
        <dbReference type="ARBA" id="ARBA00022801"/>
    </source>
</evidence>
<dbReference type="PANTHER" id="PTHR31470:SF46">
    <property type="entry name" value="ULP1 PROTEASE FAMILY, C-TERMINAL CATALYTIC DOMAIN CONTAINING PROTEIN"/>
    <property type="match status" value="1"/>
</dbReference>
<evidence type="ECO:0000256" key="4">
    <source>
        <dbReference type="SAM" id="MobiDB-lite"/>
    </source>
</evidence>
<organism evidence="6 7">
    <name type="scientific">Capsicum baccatum</name>
    <name type="common">Peruvian pepper</name>
    <dbReference type="NCBI Taxonomy" id="33114"/>
    <lineage>
        <taxon>Eukaryota</taxon>
        <taxon>Viridiplantae</taxon>
        <taxon>Streptophyta</taxon>
        <taxon>Embryophyta</taxon>
        <taxon>Tracheophyta</taxon>
        <taxon>Spermatophyta</taxon>
        <taxon>Magnoliopsida</taxon>
        <taxon>eudicotyledons</taxon>
        <taxon>Gunneridae</taxon>
        <taxon>Pentapetalae</taxon>
        <taxon>asterids</taxon>
        <taxon>lamiids</taxon>
        <taxon>Solanales</taxon>
        <taxon>Solanaceae</taxon>
        <taxon>Solanoideae</taxon>
        <taxon>Capsiceae</taxon>
        <taxon>Capsicum</taxon>
    </lineage>
</organism>
<evidence type="ECO:0000256" key="1">
    <source>
        <dbReference type="ARBA" id="ARBA00005234"/>
    </source>
</evidence>
<comment type="caution">
    <text evidence="6">The sequence shown here is derived from an EMBL/GenBank/DDBJ whole genome shotgun (WGS) entry which is preliminary data.</text>
</comment>
<evidence type="ECO:0000313" key="6">
    <source>
        <dbReference type="EMBL" id="PHT35380.1"/>
    </source>
</evidence>
<dbReference type="EMBL" id="MLFT02000010">
    <property type="protein sequence ID" value="PHT35380.1"/>
    <property type="molecule type" value="Genomic_DNA"/>
</dbReference>
<feature type="compositionally biased region" description="Basic and acidic residues" evidence="4">
    <location>
        <begin position="433"/>
        <end position="446"/>
    </location>
</feature>
<dbReference type="Gene3D" id="3.40.395.10">
    <property type="entry name" value="Adenoviral Proteinase, Chain A"/>
    <property type="match status" value="1"/>
</dbReference>
<dbReference type="InterPro" id="IPR038765">
    <property type="entry name" value="Papain-like_cys_pep_sf"/>
</dbReference>
<dbReference type="GO" id="GO:0008234">
    <property type="term" value="F:cysteine-type peptidase activity"/>
    <property type="evidence" value="ECO:0007669"/>
    <property type="project" value="InterPro"/>
</dbReference>
<protein>
    <recommendedName>
        <fullName evidence="5">Ubiquitin-like protease family profile domain-containing protein</fullName>
    </recommendedName>
</protein>
<gene>
    <name evidence="6" type="ORF">CQW23_23080</name>
</gene>
<dbReference type="OrthoDB" id="1930729at2759"/>
<dbReference type="GO" id="GO:0006508">
    <property type="term" value="P:proteolysis"/>
    <property type="evidence" value="ECO:0007669"/>
    <property type="project" value="UniProtKB-KW"/>
</dbReference>
<comment type="similarity">
    <text evidence="1">Belongs to the peptidase C48 family.</text>
</comment>
<sequence>MMRVQPRDQTKLFQDKTGRLVVNAEPYLVVLLNILDVSQQQIMDQLPIELEMFWQVSQKKNESSPSKGTSEAAQLHPPLYELALQALSQSGAEDNEHGEEESFKRDYPNANSPSAEELFKTYNINRYPVRMQCDGATDLIGDLVFKESCFGQYLDLSEDNNARFQMKMVYDLLKRRFMYENKDKMDEAWAFEVIPYLRQQVNYQEEVFCLRILRWLSAKTDKNSKFLDLFNPPKEAVDVTATAEEHNITVDNPSTASKDEEKVESNDDSQHPMEFITTIDWLVPWQLVDEVYKPINYGDKFHWVLAVVVLKERRIRVYDLMSQKRRSRQSSDIQNLANILPTYLDMSVFSDQKICTDWSTIEAYRDKMANLFDVQYVDGIAQEIIGILDCGPFVAAYTEYLSDVLQVPNDRLDAGLLRKRYASLLWKYEEAKAQKPHATDVKDLQRPKSNPVASDEEKLVHID</sequence>